<dbReference type="OrthoDB" id="6159439at2759"/>
<keyword evidence="3 5" id="KW-0371">Homeobox</keyword>
<evidence type="ECO:0000313" key="9">
    <source>
        <dbReference type="EMBL" id="OZC11824.1"/>
    </source>
</evidence>
<organism evidence="9 10">
    <name type="scientific">Onchocerca flexuosa</name>
    <dbReference type="NCBI Taxonomy" id="387005"/>
    <lineage>
        <taxon>Eukaryota</taxon>
        <taxon>Metazoa</taxon>
        <taxon>Ecdysozoa</taxon>
        <taxon>Nematoda</taxon>
        <taxon>Chromadorea</taxon>
        <taxon>Rhabditida</taxon>
        <taxon>Spirurina</taxon>
        <taxon>Spiruromorpha</taxon>
        <taxon>Filarioidea</taxon>
        <taxon>Onchocercidae</taxon>
        <taxon>Onchocerca</taxon>
    </lineage>
</organism>
<dbReference type="InterPro" id="IPR009057">
    <property type="entry name" value="Homeodomain-like_sf"/>
</dbReference>
<evidence type="ECO:0000256" key="7">
    <source>
        <dbReference type="SAM" id="Phobius"/>
    </source>
</evidence>
<sequence>MAASITIGHPSFSAFKPNDTTTCVTTGLDKSVGSVNMTATTRRRQRTTFTSVQADTLEKEYLTDQYMPRSRRLLIARSLGLNESQVKTWFQNRRAKDKRNDKNAILLRSILFFFSFICFFLSLSIRNSVLHTNSNTSSPPGSSPEVNENSAALIQQLCSQTLNPIQLTL</sequence>
<feature type="DNA-binding region" description="Homeobox" evidence="5">
    <location>
        <begin position="42"/>
        <end position="101"/>
    </location>
</feature>
<dbReference type="InterPro" id="IPR050848">
    <property type="entry name" value="Homeobox_TF"/>
</dbReference>
<dbReference type="GO" id="GO:0000981">
    <property type="term" value="F:DNA-binding transcription factor activity, RNA polymerase II-specific"/>
    <property type="evidence" value="ECO:0007669"/>
    <property type="project" value="InterPro"/>
</dbReference>
<keyword evidence="10" id="KW-1185">Reference proteome</keyword>
<feature type="transmembrane region" description="Helical" evidence="7">
    <location>
        <begin position="105"/>
        <end position="125"/>
    </location>
</feature>
<dbReference type="PROSITE" id="PS50071">
    <property type="entry name" value="HOMEOBOX_2"/>
    <property type="match status" value="1"/>
</dbReference>
<dbReference type="GO" id="GO:0005634">
    <property type="term" value="C:nucleus"/>
    <property type="evidence" value="ECO:0007669"/>
    <property type="project" value="UniProtKB-SubCell"/>
</dbReference>
<name>A0A238C370_9BILA</name>
<dbReference type="InterPro" id="IPR001356">
    <property type="entry name" value="HD"/>
</dbReference>
<evidence type="ECO:0000313" key="10">
    <source>
        <dbReference type="Proteomes" id="UP000242913"/>
    </source>
</evidence>
<proteinExistence type="predicted"/>
<evidence type="ECO:0000256" key="3">
    <source>
        <dbReference type="ARBA" id="ARBA00023155"/>
    </source>
</evidence>
<dbReference type="EMBL" id="KZ269979">
    <property type="protein sequence ID" value="OZC11824.1"/>
    <property type="molecule type" value="Genomic_DNA"/>
</dbReference>
<dbReference type="Pfam" id="PF00046">
    <property type="entry name" value="Homeodomain"/>
    <property type="match status" value="1"/>
</dbReference>
<protein>
    <submittedName>
        <fullName evidence="9">Homeobox domain protein</fullName>
    </submittedName>
</protein>
<keyword evidence="7" id="KW-0812">Transmembrane</keyword>
<dbReference type="PRINTS" id="PR00031">
    <property type="entry name" value="HTHREPRESSR"/>
</dbReference>
<keyword evidence="2 5" id="KW-0238">DNA-binding</keyword>
<dbReference type="InterPro" id="IPR017970">
    <property type="entry name" value="Homeobox_CS"/>
</dbReference>
<dbReference type="SUPFAM" id="SSF46689">
    <property type="entry name" value="Homeodomain-like"/>
    <property type="match status" value="1"/>
</dbReference>
<evidence type="ECO:0000256" key="4">
    <source>
        <dbReference type="ARBA" id="ARBA00023242"/>
    </source>
</evidence>
<keyword evidence="7" id="KW-0472">Membrane</keyword>
<keyword evidence="4 5" id="KW-0539">Nucleus</keyword>
<accession>A0A238C370</accession>
<dbReference type="PANTHER" id="PTHR24333:SF8">
    <property type="entry name" value="HOMEOBOX PROTEIN CEH-62"/>
    <property type="match status" value="1"/>
</dbReference>
<gene>
    <name evidence="9" type="ORF">X798_01005</name>
</gene>
<dbReference type="SMART" id="SM00389">
    <property type="entry name" value="HOX"/>
    <property type="match status" value="1"/>
</dbReference>
<feature type="domain" description="Homeobox" evidence="8">
    <location>
        <begin position="40"/>
        <end position="100"/>
    </location>
</feature>
<dbReference type="AlphaFoldDB" id="A0A238C370"/>
<dbReference type="PROSITE" id="PS00027">
    <property type="entry name" value="HOMEOBOX_1"/>
    <property type="match status" value="1"/>
</dbReference>
<dbReference type="GO" id="GO:0003677">
    <property type="term" value="F:DNA binding"/>
    <property type="evidence" value="ECO:0007669"/>
    <property type="project" value="UniProtKB-UniRule"/>
</dbReference>
<dbReference type="Proteomes" id="UP000242913">
    <property type="component" value="Unassembled WGS sequence"/>
</dbReference>
<evidence type="ECO:0000256" key="6">
    <source>
        <dbReference type="RuleBase" id="RU000682"/>
    </source>
</evidence>
<reference evidence="9 10" key="1">
    <citation type="submission" date="2015-12" db="EMBL/GenBank/DDBJ databases">
        <title>Draft genome of the nematode, Onchocerca flexuosa.</title>
        <authorList>
            <person name="Mitreva M."/>
        </authorList>
    </citation>
    <scope>NUCLEOTIDE SEQUENCE [LARGE SCALE GENOMIC DNA]</scope>
    <source>
        <strain evidence="9">Red Deer</strain>
    </source>
</reference>
<dbReference type="Gene3D" id="1.10.10.60">
    <property type="entry name" value="Homeodomain-like"/>
    <property type="match status" value="1"/>
</dbReference>
<dbReference type="InterPro" id="IPR000047">
    <property type="entry name" value="HTH_motif"/>
</dbReference>
<evidence type="ECO:0000256" key="2">
    <source>
        <dbReference type="ARBA" id="ARBA00023125"/>
    </source>
</evidence>
<evidence type="ECO:0000259" key="8">
    <source>
        <dbReference type="PROSITE" id="PS50071"/>
    </source>
</evidence>
<evidence type="ECO:0000256" key="1">
    <source>
        <dbReference type="ARBA" id="ARBA00004123"/>
    </source>
</evidence>
<comment type="subcellular location">
    <subcellularLocation>
        <location evidence="1 5 6">Nucleus</location>
    </subcellularLocation>
</comment>
<keyword evidence="7" id="KW-1133">Transmembrane helix</keyword>
<evidence type="ECO:0000256" key="5">
    <source>
        <dbReference type="PROSITE-ProRule" id="PRU00108"/>
    </source>
</evidence>
<dbReference type="CDD" id="cd00086">
    <property type="entry name" value="homeodomain"/>
    <property type="match status" value="1"/>
</dbReference>
<dbReference type="PANTHER" id="PTHR24333">
    <property type="entry name" value="HOMEO BOX HB9 LIKE A-RELATED"/>
    <property type="match status" value="1"/>
</dbReference>